<evidence type="ECO:0000313" key="1">
    <source>
        <dbReference type="EMBL" id="MBE1603672.1"/>
    </source>
</evidence>
<dbReference type="Proteomes" id="UP000638648">
    <property type="component" value="Unassembled WGS sequence"/>
</dbReference>
<gene>
    <name evidence="1" type="ORF">HEB94_000520</name>
</gene>
<evidence type="ECO:0000313" key="2">
    <source>
        <dbReference type="Proteomes" id="UP000638648"/>
    </source>
</evidence>
<reference evidence="1" key="1">
    <citation type="submission" date="2020-10" db="EMBL/GenBank/DDBJ databases">
        <title>Sequencing the genomes of 1000 actinobacteria strains.</title>
        <authorList>
            <person name="Klenk H.-P."/>
        </authorList>
    </citation>
    <scope>NUCLEOTIDE SEQUENCE</scope>
    <source>
        <strain evidence="1">DSM 45354</strain>
    </source>
</reference>
<sequence>MPTAVLVDYIDAHRDRFGVEPICEVLSSGGTKIAPSTYYAAKTRPASARAIRDAELVPVMNRSFRGPWMPVETAGGPASSQVSSM</sequence>
<dbReference type="EMBL" id="JADBEM010000001">
    <property type="protein sequence ID" value="MBE1603672.1"/>
    <property type="molecule type" value="Genomic_DNA"/>
</dbReference>
<evidence type="ECO:0008006" key="3">
    <source>
        <dbReference type="Google" id="ProtNLM"/>
    </source>
</evidence>
<name>A0A927MUR6_9ACTN</name>
<organism evidence="1 2">
    <name type="scientific">Actinopolymorpha pittospori</name>
    <dbReference type="NCBI Taxonomy" id="648752"/>
    <lineage>
        <taxon>Bacteria</taxon>
        <taxon>Bacillati</taxon>
        <taxon>Actinomycetota</taxon>
        <taxon>Actinomycetes</taxon>
        <taxon>Propionibacteriales</taxon>
        <taxon>Actinopolymorphaceae</taxon>
        <taxon>Actinopolymorpha</taxon>
    </lineage>
</organism>
<keyword evidence="2" id="KW-1185">Reference proteome</keyword>
<comment type="caution">
    <text evidence="1">The sequence shown here is derived from an EMBL/GenBank/DDBJ whole genome shotgun (WGS) entry which is preliminary data.</text>
</comment>
<dbReference type="AlphaFoldDB" id="A0A927MUR6"/>
<protein>
    <recommendedName>
        <fullName evidence="3">Transposase</fullName>
    </recommendedName>
</protein>
<accession>A0A927MUR6</accession>
<proteinExistence type="predicted"/>